<dbReference type="AlphaFoldDB" id="A0ABD0XXY3"/>
<proteinExistence type="predicted"/>
<dbReference type="SMART" id="SM00239">
    <property type="entry name" value="C2"/>
    <property type="match status" value="2"/>
</dbReference>
<dbReference type="Gene3D" id="2.60.40.150">
    <property type="entry name" value="C2 domain"/>
    <property type="match status" value="2"/>
</dbReference>
<dbReference type="PROSITE" id="PS50004">
    <property type="entry name" value="C2"/>
    <property type="match status" value="2"/>
</dbReference>
<sequence>MCRQVFKVAKEAEAVQPSCFGRESGGAAVAPPLQLTGAALQPTLCRTPSLSSQTSIETNTSTKQRAESRSLSRDSTSGATSRQRPLSPLLVPQHSTTSLVIISSCRDVPSSPLPVGTLQPDLYTKPEGPLIIQSHNNAGRFHLTVAYDFDRSDLHVHLIEGEDIVDAFSEPYVRLSLEPPVDSRMRQTNTQPQPNPVFDQHFKFPVSFEDLNDKDLVLQVFDYDRYSRNDIIGELRVSLCELDVTSRVEIWGDIAKTKKPPEELQEVLISLSYLPSAERLTVVLLKARNLFTPENRDTVDPFVKVYLLSNGKRIKKKKTACRKASPNPVWNEALTFNINSNNLQNSAVEICVLDQGSDLIGGPSILGCALIGGGSSHWAEMISSPRKAVAMWHVLR</sequence>
<dbReference type="SUPFAM" id="SSF49562">
    <property type="entry name" value="C2 domain (Calcium/lipid-binding domain, CaLB)"/>
    <property type="match status" value="2"/>
</dbReference>
<feature type="region of interest" description="Disordered" evidence="1">
    <location>
        <begin position="47"/>
        <end position="89"/>
    </location>
</feature>
<protein>
    <recommendedName>
        <fullName evidence="2">C2 domain-containing protein</fullName>
    </recommendedName>
</protein>
<keyword evidence="4" id="KW-1185">Reference proteome</keyword>
<feature type="domain" description="C2" evidence="2">
    <location>
        <begin position="260"/>
        <end position="393"/>
    </location>
</feature>
<organism evidence="3 4">
    <name type="scientific">Ranatra chinensis</name>
    <dbReference type="NCBI Taxonomy" id="642074"/>
    <lineage>
        <taxon>Eukaryota</taxon>
        <taxon>Metazoa</taxon>
        <taxon>Ecdysozoa</taxon>
        <taxon>Arthropoda</taxon>
        <taxon>Hexapoda</taxon>
        <taxon>Insecta</taxon>
        <taxon>Pterygota</taxon>
        <taxon>Neoptera</taxon>
        <taxon>Paraneoptera</taxon>
        <taxon>Hemiptera</taxon>
        <taxon>Heteroptera</taxon>
        <taxon>Panheteroptera</taxon>
        <taxon>Nepomorpha</taxon>
        <taxon>Nepidae</taxon>
        <taxon>Ranatrinae</taxon>
        <taxon>Ranatra</taxon>
    </lineage>
</organism>
<accession>A0ABD0XXY3</accession>
<dbReference type="EMBL" id="JBFDAA010000018">
    <property type="protein sequence ID" value="KAL1116086.1"/>
    <property type="molecule type" value="Genomic_DNA"/>
</dbReference>
<dbReference type="InterPro" id="IPR000008">
    <property type="entry name" value="C2_dom"/>
</dbReference>
<dbReference type="PANTHER" id="PTHR10024">
    <property type="entry name" value="SYNAPTOTAGMIN"/>
    <property type="match status" value="1"/>
</dbReference>
<name>A0ABD0XXY3_9HEMI</name>
<dbReference type="InterPro" id="IPR035892">
    <property type="entry name" value="C2_domain_sf"/>
</dbReference>
<dbReference type="FunFam" id="2.60.40.150:FF:000179">
    <property type="entry name" value="synaptotagmin-5 isoform X2"/>
    <property type="match status" value="1"/>
</dbReference>
<feature type="compositionally biased region" description="Polar residues" evidence="1">
    <location>
        <begin position="47"/>
        <end position="63"/>
    </location>
</feature>
<dbReference type="Proteomes" id="UP001558652">
    <property type="component" value="Unassembled WGS sequence"/>
</dbReference>
<dbReference type="Pfam" id="PF00168">
    <property type="entry name" value="C2"/>
    <property type="match status" value="2"/>
</dbReference>
<reference evidence="3 4" key="1">
    <citation type="submission" date="2024-07" db="EMBL/GenBank/DDBJ databases">
        <title>Chromosome-level genome assembly of the water stick insect Ranatra chinensis (Heteroptera: Nepidae).</title>
        <authorList>
            <person name="Liu X."/>
        </authorList>
    </citation>
    <scope>NUCLEOTIDE SEQUENCE [LARGE SCALE GENOMIC DNA]</scope>
    <source>
        <strain evidence="3">Cailab_2021Rc</strain>
        <tissue evidence="3">Muscle</tissue>
    </source>
</reference>
<feature type="domain" description="C2" evidence="2">
    <location>
        <begin position="137"/>
        <end position="252"/>
    </location>
</feature>
<evidence type="ECO:0000256" key="1">
    <source>
        <dbReference type="SAM" id="MobiDB-lite"/>
    </source>
</evidence>
<evidence type="ECO:0000259" key="2">
    <source>
        <dbReference type="PROSITE" id="PS50004"/>
    </source>
</evidence>
<evidence type="ECO:0000313" key="3">
    <source>
        <dbReference type="EMBL" id="KAL1116086.1"/>
    </source>
</evidence>
<gene>
    <name evidence="3" type="ORF">AAG570_005581</name>
</gene>
<dbReference type="PANTHER" id="PTHR10024:SF378">
    <property type="entry name" value="SYNAPTOTAGMIN BETA, ISOFORM D"/>
    <property type="match status" value="1"/>
</dbReference>
<comment type="caution">
    <text evidence="3">The sequence shown here is derived from an EMBL/GenBank/DDBJ whole genome shotgun (WGS) entry which is preliminary data.</text>
</comment>
<evidence type="ECO:0000313" key="4">
    <source>
        <dbReference type="Proteomes" id="UP001558652"/>
    </source>
</evidence>
<feature type="compositionally biased region" description="Polar residues" evidence="1">
    <location>
        <begin position="73"/>
        <end position="84"/>
    </location>
</feature>
<dbReference type="CDD" id="cd00276">
    <property type="entry name" value="C2B_Synaptotagmin"/>
    <property type="match status" value="1"/>
</dbReference>